<gene>
    <name evidence="2" type="ORF">UU12_C0001G0017</name>
</gene>
<proteinExistence type="predicted"/>
<sequence length="236" mass="26979">MSRYIKHLEQMYSKKTFNRKIGYIKYNFSDLIDIKSEEKYSVLEIGPGMGEFVCYLNKLGVKNIDVVDNDREILKRINNKHKIRKTICTEDVSKLSRNSGKYDLVIMIQVLEHISPAKYTEVLSMLYASLKPLGKLIIVVPNASNPLGLVERYADLQHYISFTEQSLKDLVGLSGIKDYSLSLQGFEIPPYSLINVARIFLQKTLHLLLLFALVINGGNFFRIMTPNISLIVKKNA</sequence>
<name>A0A0G0T342_9BACT</name>
<dbReference type="Gene3D" id="3.40.50.150">
    <property type="entry name" value="Vaccinia Virus protein VP39"/>
    <property type="match status" value="1"/>
</dbReference>
<dbReference type="PANTHER" id="PTHR43861">
    <property type="entry name" value="TRANS-ACONITATE 2-METHYLTRANSFERASE-RELATED"/>
    <property type="match status" value="1"/>
</dbReference>
<protein>
    <submittedName>
        <fullName evidence="2">Methyltransferase type 11</fullName>
    </submittedName>
</protein>
<reference evidence="2 3" key="1">
    <citation type="journal article" date="2015" name="Nature">
        <title>rRNA introns, odd ribosomes, and small enigmatic genomes across a large radiation of phyla.</title>
        <authorList>
            <person name="Brown C.T."/>
            <person name="Hug L.A."/>
            <person name="Thomas B.C."/>
            <person name="Sharon I."/>
            <person name="Castelle C.J."/>
            <person name="Singh A."/>
            <person name="Wilkins M.J."/>
            <person name="Williams K.H."/>
            <person name="Banfield J.F."/>
        </authorList>
    </citation>
    <scope>NUCLEOTIDE SEQUENCE [LARGE SCALE GENOMIC DNA]</scope>
</reference>
<dbReference type="Pfam" id="PF13489">
    <property type="entry name" value="Methyltransf_23"/>
    <property type="match status" value="1"/>
</dbReference>
<evidence type="ECO:0000313" key="3">
    <source>
        <dbReference type="Proteomes" id="UP000034562"/>
    </source>
</evidence>
<dbReference type="STRING" id="1618563.UU12_C0001G0017"/>
<dbReference type="InterPro" id="IPR029063">
    <property type="entry name" value="SAM-dependent_MTases_sf"/>
</dbReference>
<dbReference type="EMBL" id="LBZK01000001">
    <property type="protein sequence ID" value="KKR71434.1"/>
    <property type="molecule type" value="Genomic_DNA"/>
</dbReference>
<accession>A0A0G0T342</accession>
<dbReference type="GO" id="GO:0008168">
    <property type="term" value="F:methyltransferase activity"/>
    <property type="evidence" value="ECO:0007669"/>
    <property type="project" value="UniProtKB-KW"/>
</dbReference>
<keyword evidence="1" id="KW-0812">Transmembrane</keyword>
<keyword evidence="1" id="KW-1133">Transmembrane helix</keyword>
<organism evidence="2 3">
    <name type="scientific">Candidatus Woesebacteria bacterium GW2011_GWA2_40_7b</name>
    <dbReference type="NCBI Taxonomy" id="1618563"/>
    <lineage>
        <taxon>Bacteria</taxon>
        <taxon>Candidatus Woeseibacteriota</taxon>
    </lineage>
</organism>
<feature type="transmembrane region" description="Helical" evidence="1">
    <location>
        <begin position="205"/>
        <end position="224"/>
    </location>
</feature>
<dbReference type="CDD" id="cd02440">
    <property type="entry name" value="AdoMet_MTases"/>
    <property type="match status" value="1"/>
</dbReference>
<keyword evidence="1" id="KW-0472">Membrane</keyword>
<comment type="caution">
    <text evidence="2">The sequence shown here is derived from an EMBL/GenBank/DDBJ whole genome shotgun (WGS) entry which is preliminary data.</text>
</comment>
<dbReference type="GO" id="GO:0032259">
    <property type="term" value="P:methylation"/>
    <property type="evidence" value="ECO:0007669"/>
    <property type="project" value="UniProtKB-KW"/>
</dbReference>
<dbReference type="Proteomes" id="UP000034562">
    <property type="component" value="Unassembled WGS sequence"/>
</dbReference>
<dbReference type="SUPFAM" id="SSF53335">
    <property type="entry name" value="S-adenosyl-L-methionine-dependent methyltransferases"/>
    <property type="match status" value="1"/>
</dbReference>
<evidence type="ECO:0000313" key="2">
    <source>
        <dbReference type="EMBL" id="KKR71434.1"/>
    </source>
</evidence>
<keyword evidence="2" id="KW-0489">Methyltransferase</keyword>
<evidence type="ECO:0000256" key="1">
    <source>
        <dbReference type="SAM" id="Phobius"/>
    </source>
</evidence>
<keyword evidence="2" id="KW-0808">Transferase</keyword>
<dbReference type="AlphaFoldDB" id="A0A0G0T342"/>